<keyword evidence="1" id="KW-0343">GTPase activation</keyword>
<accession>A0A5E4YBK2</accession>
<feature type="region of interest" description="Disordered" evidence="4">
    <location>
        <begin position="1"/>
        <end position="56"/>
    </location>
</feature>
<dbReference type="Gene3D" id="3.80.10.10">
    <property type="entry name" value="Ribonuclease Inhibitor"/>
    <property type="match status" value="1"/>
</dbReference>
<evidence type="ECO:0000313" key="6">
    <source>
        <dbReference type="Proteomes" id="UP000333828"/>
    </source>
</evidence>
<dbReference type="GO" id="GO:0005096">
    <property type="term" value="F:GTPase activator activity"/>
    <property type="evidence" value="ECO:0007669"/>
    <property type="project" value="UniProtKB-KW"/>
</dbReference>
<dbReference type="InterPro" id="IPR027038">
    <property type="entry name" value="RanGap"/>
</dbReference>
<dbReference type="GO" id="GO:0031267">
    <property type="term" value="F:small GTPase binding"/>
    <property type="evidence" value="ECO:0007669"/>
    <property type="project" value="TreeGrafter"/>
</dbReference>
<keyword evidence="6" id="KW-1185">Reference proteome</keyword>
<dbReference type="GO" id="GO:0006913">
    <property type="term" value="P:nucleocytoplasmic transport"/>
    <property type="evidence" value="ECO:0007669"/>
    <property type="project" value="TreeGrafter"/>
</dbReference>
<sequence>MIRHAATPHSPISTRPTVPSSSGAEQTLTPSSTLGMPPPFHVERGEPPPHPRVNFSASVDSHALQPPSLMQRSSLVLAAPSTPATPLPATPRAGALPAPTTARNIQDLLSRILRWRLLPSEATIQHKLIRVSAFRVPASNTVQAMTLRDVQGLAHLVGRQALGEFLQLTKLVLDNIHLSTQSAPLRPPHSLRELEVVFCTGIPEAWANQLRELSQLTSLRLIKCSTGKFEGSQELLCGKWFDGLVNHAAISTLIIEEALIDPSAAKAISTLPSLQSLELNDCHVNEEGMLAMTPIFPQLRALVIRYGVVGDEGARTLGASLQRVESLELSAVELTDANVAALAPLAQLPNFHSLDLAANSVGDEGAQMLAAFTYLRNLDLPGNNIGDMGAQALATMTHLHRLDLTENDAVGDLGLDALKALEPNTSWII</sequence>
<dbReference type="SMART" id="SM00368">
    <property type="entry name" value="LRR_RI"/>
    <property type="match status" value="4"/>
</dbReference>
<evidence type="ECO:0000256" key="4">
    <source>
        <dbReference type="SAM" id="MobiDB-lite"/>
    </source>
</evidence>
<reference evidence="5 6" key="1">
    <citation type="submission" date="2019-08" db="EMBL/GenBank/DDBJ databases">
        <authorList>
            <person name="Peeters C."/>
        </authorList>
    </citation>
    <scope>NUCLEOTIDE SEQUENCE [LARGE SCALE GENOMIC DNA]</scope>
    <source>
        <strain evidence="5 6">LMG 31115</strain>
    </source>
</reference>
<dbReference type="GO" id="GO:0048471">
    <property type="term" value="C:perinuclear region of cytoplasm"/>
    <property type="evidence" value="ECO:0007669"/>
    <property type="project" value="TreeGrafter"/>
</dbReference>
<evidence type="ECO:0000256" key="3">
    <source>
        <dbReference type="ARBA" id="ARBA00022737"/>
    </source>
</evidence>
<dbReference type="Pfam" id="PF13516">
    <property type="entry name" value="LRR_6"/>
    <property type="match status" value="4"/>
</dbReference>
<gene>
    <name evidence="5" type="ORF">PIN31115_04402</name>
</gene>
<evidence type="ECO:0000313" key="5">
    <source>
        <dbReference type="EMBL" id="VVE46221.1"/>
    </source>
</evidence>
<evidence type="ECO:0000256" key="1">
    <source>
        <dbReference type="ARBA" id="ARBA00022468"/>
    </source>
</evidence>
<organism evidence="5 6">
    <name type="scientific">Pandoraea iniqua</name>
    <dbReference type="NCBI Taxonomy" id="2508288"/>
    <lineage>
        <taxon>Bacteria</taxon>
        <taxon>Pseudomonadati</taxon>
        <taxon>Pseudomonadota</taxon>
        <taxon>Betaproteobacteria</taxon>
        <taxon>Burkholderiales</taxon>
        <taxon>Burkholderiaceae</taxon>
        <taxon>Pandoraea</taxon>
    </lineage>
</organism>
<keyword evidence="3" id="KW-0677">Repeat</keyword>
<dbReference type="EMBL" id="CABPSI010000005">
    <property type="protein sequence ID" value="VVE46221.1"/>
    <property type="molecule type" value="Genomic_DNA"/>
</dbReference>
<name>A0A5E4YBK2_9BURK</name>
<protein>
    <recommendedName>
        <fullName evidence="7">RNI-like protein</fullName>
    </recommendedName>
</protein>
<evidence type="ECO:0000256" key="2">
    <source>
        <dbReference type="ARBA" id="ARBA00022614"/>
    </source>
</evidence>
<dbReference type="PANTHER" id="PTHR24113">
    <property type="entry name" value="RAN GTPASE-ACTIVATING PROTEIN 1"/>
    <property type="match status" value="1"/>
</dbReference>
<dbReference type="InterPro" id="IPR032675">
    <property type="entry name" value="LRR_dom_sf"/>
</dbReference>
<evidence type="ECO:0008006" key="7">
    <source>
        <dbReference type="Google" id="ProtNLM"/>
    </source>
</evidence>
<proteinExistence type="predicted"/>
<dbReference type="PANTHER" id="PTHR24113:SF12">
    <property type="entry name" value="RAN GTPASE-ACTIVATING PROTEIN 1"/>
    <property type="match status" value="1"/>
</dbReference>
<dbReference type="SUPFAM" id="SSF52047">
    <property type="entry name" value="RNI-like"/>
    <property type="match status" value="1"/>
</dbReference>
<dbReference type="Proteomes" id="UP000333828">
    <property type="component" value="Unassembled WGS sequence"/>
</dbReference>
<dbReference type="GO" id="GO:0005829">
    <property type="term" value="C:cytosol"/>
    <property type="evidence" value="ECO:0007669"/>
    <property type="project" value="TreeGrafter"/>
</dbReference>
<dbReference type="AlphaFoldDB" id="A0A5E4YBK2"/>
<dbReference type="InterPro" id="IPR001611">
    <property type="entry name" value="Leu-rich_rpt"/>
</dbReference>
<feature type="compositionally biased region" description="Polar residues" evidence="4">
    <location>
        <begin position="10"/>
        <end position="34"/>
    </location>
</feature>
<keyword evidence="2" id="KW-0433">Leucine-rich repeat</keyword>